<dbReference type="PANTHER" id="PTHR10655">
    <property type="entry name" value="LYSOPHOSPHOLIPASE-RELATED"/>
    <property type="match status" value="1"/>
</dbReference>
<keyword evidence="5" id="KW-1185">Reference proteome</keyword>
<dbReference type="EMBL" id="SEYY01001018">
    <property type="protein sequence ID" value="KAB7506049.1"/>
    <property type="molecule type" value="Genomic_DNA"/>
</dbReference>
<dbReference type="Gene3D" id="3.40.50.1820">
    <property type="entry name" value="alpha/beta hydrolase"/>
    <property type="match status" value="1"/>
</dbReference>
<dbReference type="SUPFAM" id="SSF53474">
    <property type="entry name" value="alpha/beta-Hydrolases"/>
    <property type="match status" value="1"/>
</dbReference>
<comment type="similarity">
    <text evidence="1">Belongs to the AB hydrolase superfamily. AB hydrolase 2 family.</text>
</comment>
<sequence>MPSWFDLKSLDVDGVEDKSGIKKARDNIHQLIEQEVKEGIPYNRIVLGGFSQGGALALYSSFTNKNTLAGVVALSCWLPLRNEFPAGILGNSNTPILQCHGESDPVVPYKFGELTSQLLKQCTSNSEFKSYRDLLHSSSDEEMNDVKNFVAKCLPEQ</sequence>
<organism evidence="4 5">
    <name type="scientific">Armadillidium nasatum</name>
    <dbReference type="NCBI Taxonomy" id="96803"/>
    <lineage>
        <taxon>Eukaryota</taxon>
        <taxon>Metazoa</taxon>
        <taxon>Ecdysozoa</taxon>
        <taxon>Arthropoda</taxon>
        <taxon>Crustacea</taxon>
        <taxon>Multicrustacea</taxon>
        <taxon>Malacostraca</taxon>
        <taxon>Eumalacostraca</taxon>
        <taxon>Peracarida</taxon>
        <taxon>Isopoda</taxon>
        <taxon>Oniscidea</taxon>
        <taxon>Crinocheta</taxon>
        <taxon>Armadillidiidae</taxon>
        <taxon>Armadillidium</taxon>
    </lineage>
</organism>
<evidence type="ECO:0000259" key="3">
    <source>
        <dbReference type="Pfam" id="PF02230"/>
    </source>
</evidence>
<dbReference type="Pfam" id="PF02230">
    <property type="entry name" value="Abhydrolase_2"/>
    <property type="match status" value="1"/>
</dbReference>
<dbReference type="GO" id="GO:0005737">
    <property type="term" value="C:cytoplasm"/>
    <property type="evidence" value="ECO:0007669"/>
    <property type="project" value="TreeGrafter"/>
</dbReference>
<gene>
    <name evidence="4" type="primary">LYPLA1_1</name>
    <name evidence="4" type="ORF">Anas_00167</name>
</gene>
<dbReference type="InterPro" id="IPR003140">
    <property type="entry name" value="PLipase/COase/thioEstase"/>
</dbReference>
<evidence type="ECO:0000313" key="5">
    <source>
        <dbReference type="Proteomes" id="UP000326759"/>
    </source>
</evidence>
<dbReference type="PANTHER" id="PTHR10655:SF68">
    <property type="entry name" value="PALMITOYL-PROTEIN HYDROLASE"/>
    <property type="match status" value="1"/>
</dbReference>
<comment type="caution">
    <text evidence="4">The sequence shown here is derived from an EMBL/GenBank/DDBJ whole genome shotgun (WGS) entry which is preliminary data.</text>
</comment>
<evidence type="ECO:0000256" key="1">
    <source>
        <dbReference type="ARBA" id="ARBA00006499"/>
    </source>
</evidence>
<name>A0A5N5TII0_9CRUS</name>
<dbReference type="GO" id="GO:0052689">
    <property type="term" value="F:carboxylic ester hydrolase activity"/>
    <property type="evidence" value="ECO:0007669"/>
    <property type="project" value="TreeGrafter"/>
</dbReference>
<evidence type="ECO:0000256" key="2">
    <source>
        <dbReference type="ARBA" id="ARBA00012423"/>
    </source>
</evidence>
<proteinExistence type="inferred from homology"/>
<dbReference type="InterPro" id="IPR050565">
    <property type="entry name" value="LYPA1-2/EST-like"/>
</dbReference>
<feature type="domain" description="Phospholipase/carboxylesterase/thioesterase" evidence="3">
    <location>
        <begin position="1"/>
        <end position="153"/>
    </location>
</feature>
<dbReference type="OrthoDB" id="2418081at2759"/>
<accession>A0A5N5TII0</accession>
<dbReference type="EC" id="3.1.2.22" evidence="2"/>
<dbReference type="GO" id="GO:0008474">
    <property type="term" value="F:palmitoyl-(protein) hydrolase activity"/>
    <property type="evidence" value="ECO:0007669"/>
    <property type="project" value="UniProtKB-EC"/>
</dbReference>
<protein>
    <recommendedName>
        <fullName evidence="2">palmitoyl-protein hydrolase</fullName>
        <ecNumber evidence="2">3.1.2.22</ecNumber>
    </recommendedName>
</protein>
<dbReference type="AlphaFoldDB" id="A0A5N5TII0"/>
<dbReference type="InterPro" id="IPR029058">
    <property type="entry name" value="AB_hydrolase_fold"/>
</dbReference>
<reference evidence="4 5" key="1">
    <citation type="journal article" date="2019" name="PLoS Biol.">
        <title>Sex chromosomes control vertical transmission of feminizing Wolbachia symbionts in an isopod.</title>
        <authorList>
            <person name="Becking T."/>
            <person name="Chebbi M.A."/>
            <person name="Giraud I."/>
            <person name="Moumen B."/>
            <person name="Laverre T."/>
            <person name="Caubet Y."/>
            <person name="Peccoud J."/>
            <person name="Gilbert C."/>
            <person name="Cordaux R."/>
        </authorList>
    </citation>
    <scope>NUCLEOTIDE SEQUENCE [LARGE SCALE GENOMIC DNA]</scope>
    <source>
        <strain evidence="4">ANa2</strain>
        <tissue evidence="4">Whole body excluding digestive tract and cuticle</tissue>
    </source>
</reference>
<evidence type="ECO:0000313" key="4">
    <source>
        <dbReference type="EMBL" id="KAB7506049.1"/>
    </source>
</evidence>
<dbReference type="Proteomes" id="UP000326759">
    <property type="component" value="Unassembled WGS sequence"/>
</dbReference>